<proteinExistence type="inferred from homology"/>
<dbReference type="OrthoDB" id="9806288at2"/>
<evidence type="ECO:0000259" key="4">
    <source>
        <dbReference type="Pfam" id="PF09084"/>
    </source>
</evidence>
<dbReference type="InterPro" id="IPR015168">
    <property type="entry name" value="SsuA/THI5"/>
</dbReference>
<dbReference type="Proteomes" id="UP000238605">
    <property type="component" value="Unassembled WGS sequence"/>
</dbReference>
<evidence type="ECO:0000256" key="1">
    <source>
        <dbReference type="ARBA" id="ARBA00004418"/>
    </source>
</evidence>
<dbReference type="Pfam" id="PF09084">
    <property type="entry name" value="NMT1"/>
    <property type="match status" value="1"/>
</dbReference>
<sequence>MDAFKPVPPITRRRWLLRVGAASAGLAAPFMAVARGRERERVTIGLGREESLYHLPLTVARQLGYFASEGLEVRLLGLGTNAATTQALDSRRVDVVSAPYLQVVMQRLRGMPWQAFVLTGRAPMVAMGVSTQEFPVFEHVSQLRGRRIGVAGQASLSRLLAQALLAKAGLSSAEVSWVELPSPGPALAAFRSGGVQALSHTDPAMTQLEQRGELRLLADARTVRGAADVFDGPLPSTCLFAPQGYVEARTAVCQRLTNAVVRALRWLQTAELSDIVATVPPSHALGDRALYLATFFRVRGAYSTDGLLADEAVRNVWRVVQGLEGVGPKPDIAALMAASYTNALAARVPARNRPAA</sequence>
<dbReference type="GO" id="GO:0042918">
    <property type="term" value="P:alkanesulfonate transmembrane transport"/>
    <property type="evidence" value="ECO:0007669"/>
    <property type="project" value="TreeGrafter"/>
</dbReference>
<dbReference type="EMBL" id="PSNX01000002">
    <property type="protein sequence ID" value="PPE67684.1"/>
    <property type="molecule type" value="Genomic_DNA"/>
</dbReference>
<comment type="caution">
    <text evidence="5">The sequence shown here is derived from an EMBL/GenBank/DDBJ whole genome shotgun (WGS) entry which is preliminary data.</text>
</comment>
<organism evidence="5 6">
    <name type="scientific">Caldimonas caldifontis</name>
    <dbReference type="NCBI Taxonomy" id="1452508"/>
    <lineage>
        <taxon>Bacteria</taxon>
        <taxon>Pseudomonadati</taxon>
        <taxon>Pseudomonadota</taxon>
        <taxon>Betaproteobacteria</taxon>
        <taxon>Burkholderiales</taxon>
        <taxon>Sphaerotilaceae</taxon>
        <taxon>Caldimonas</taxon>
    </lineage>
</organism>
<dbReference type="SUPFAM" id="SSF53850">
    <property type="entry name" value="Periplasmic binding protein-like II"/>
    <property type="match status" value="1"/>
</dbReference>
<dbReference type="PANTHER" id="PTHR30024">
    <property type="entry name" value="ALIPHATIC SULFONATES-BINDING PROTEIN-RELATED"/>
    <property type="match status" value="1"/>
</dbReference>
<evidence type="ECO:0000256" key="2">
    <source>
        <dbReference type="ARBA" id="ARBA00010742"/>
    </source>
</evidence>
<evidence type="ECO:0000256" key="3">
    <source>
        <dbReference type="ARBA" id="ARBA00022729"/>
    </source>
</evidence>
<dbReference type="Gene3D" id="3.40.190.10">
    <property type="entry name" value="Periplasmic binding protein-like II"/>
    <property type="match status" value="2"/>
</dbReference>
<feature type="domain" description="SsuA/THI5-like" evidence="4">
    <location>
        <begin position="53"/>
        <end position="266"/>
    </location>
</feature>
<dbReference type="PROSITE" id="PS51318">
    <property type="entry name" value="TAT"/>
    <property type="match status" value="1"/>
</dbReference>
<dbReference type="InterPro" id="IPR006311">
    <property type="entry name" value="TAT_signal"/>
</dbReference>
<keyword evidence="6" id="KW-1185">Reference proteome</keyword>
<dbReference type="GO" id="GO:0042597">
    <property type="term" value="C:periplasmic space"/>
    <property type="evidence" value="ECO:0007669"/>
    <property type="project" value="UniProtKB-SubCell"/>
</dbReference>
<accession>A0A2S5SY41</accession>
<comment type="similarity">
    <text evidence="2">Belongs to the bacterial solute-binding protein SsuA/TauA family.</text>
</comment>
<gene>
    <name evidence="5" type="ORF">C1704_02130</name>
</gene>
<evidence type="ECO:0000313" key="6">
    <source>
        <dbReference type="Proteomes" id="UP000238605"/>
    </source>
</evidence>
<dbReference type="AlphaFoldDB" id="A0A2S5SY41"/>
<reference evidence="5 6" key="1">
    <citation type="submission" date="2018-02" db="EMBL/GenBank/DDBJ databases">
        <title>Reclassifiation of [Polyangium] brachysporum DSM 7029 as Guopingzhaonella breviflexa gen. nov., sp. nov., a member of the family Comamonadaceae.</title>
        <authorList>
            <person name="Tang B."/>
        </authorList>
    </citation>
    <scope>NUCLEOTIDE SEQUENCE [LARGE SCALE GENOMIC DNA]</scope>
    <source>
        <strain evidence="5 6">BCRC 80649</strain>
    </source>
</reference>
<dbReference type="RefSeq" id="WP_104300537.1">
    <property type="nucleotide sequence ID" value="NZ_PSNX01000002.1"/>
</dbReference>
<evidence type="ECO:0000313" key="5">
    <source>
        <dbReference type="EMBL" id="PPE67684.1"/>
    </source>
</evidence>
<protein>
    <submittedName>
        <fullName evidence="5">ABC transporter substrate-binding protein</fullName>
    </submittedName>
</protein>
<comment type="subcellular location">
    <subcellularLocation>
        <location evidence="1">Periplasm</location>
    </subcellularLocation>
</comment>
<keyword evidence="3" id="KW-0732">Signal</keyword>
<dbReference type="PANTHER" id="PTHR30024:SF47">
    <property type="entry name" value="TAURINE-BINDING PERIPLASMIC PROTEIN"/>
    <property type="match status" value="1"/>
</dbReference>
<name>A0A2S5SY41_9BURK</name>